<dbReference type="EMBL" id="QUWV01000011">
    <property type="protein sequence ID" value="RFD21355.1"/>
    <property type="molecule type" value="Genomic_DNA"/>
</dbReference>
<organism evidence="2 3">
    <name type="scientific">Komagataeibacter melaceti</name>
    <dbReference type="NCBI Taxonomy" id="2766577"/>
    <lineage>
        <taxon>Bacteria</taxon>
        <taxon>Pseudomonadati</taxon>
        <taxon>Pseudomonadota</taxon>
        <taxon>Alphaproteobacteria</taxon>
        <taxon>Acetobacterales</taxon>
        <taxon>Acetobacteraceae</taxon>
        <taxon>Komagataeibacter</taxon>
    </lineage>
</organism>
<comment type="similarity">
    <text evidence="1">Belongs to the HupG/HyaE family.</text>
</comment>
<gene>
    <name evidence="2" type="ORF">DY926_01150</name>
</gene>
<comment type="caution">
    <text evidence="2">The sequence shown here is derived from an EMBL/GenBank/DDBJ whole genome shotgun (WGS) entry which is preliminary data.</text>
</comment>
<dbReference type="RefSeq" id="WP_116701699.1">
    <property type="nucleotide sequence ID" value="NZ_QUWV01000011.1"/>
</dbReference>
<accession>A0A371Z4E5</accession>
<proteinExistence type="inferred from homology"/>
<dbReference type="Gene3D" id="3.40.30.10">
    <property type="entry name" value="Glutaredoxin"/>
    <property type="match status" value="1"/>
</dbReference>
<name>A0A371Z4E5_9PROT</name>
<dbReference type="OrthoDB" id="6560050at2"/>
<protein>
    <submittedName>
        <fullName evidence="2">Hydrogenase</fullName>
    </submittedName>
</protein>
<dbReference type="Pfam" id="PF07449">
    <property type="entry name" value="HyaE"/>
    <property type="match status" value="1"/>
</dbReference>
<evidence type="ECO:0000313" key="3">
    <source>
        <dbReference type="Proteomes" id="UP000262371"/>
    </source>
</evidence>
<dbReference type="InterPro" id="IPR036249">
    <property type="entry name" value="Thioredoxin-like_sf"/>
</dbReference>
<sequence>MMASVQDTPLVRALSERHGMPVLDTPAAAALGLVVVFVPGHARPHLETPDIAAVLPDLLRAAQTLLPSGTPLRGAVADAAMEAELCARIDGLNLPALVLLHDGVPVGMIPRMRDWDEYGRLFRGLLSPYSNAGQKDVSA</sequence>
<evidence type="ECO:0000313" key="2">
    <source>
        <dbReference type="EMBL" id="RFD21355.1"/>
    </source>
</evidence>
<dbReference type="InterPro" id="IPR010893">
    <property type="entry name" value="NiFe-hyd_mat_HyaE"/>
</dbReference>
<dbReference type="SUPFAM" id="SSF52833">
    <property type="entry name" value="Thioredoxin-like"/>
    <property type="match status" value="1"/>
</dbReference>
<reference evidence="2 3" key="1">
    <citation type="submission" date="2018-08" db="EMBL/GenBank/DDBJ databases">
        <title>Komagataeibacter sp. AV 382.</title>
        <authorList>
            <person name="Skraban J."/>
            <person name="Trcek J."/>
        </authorList>
    </citation>
    <scope>NUCLEOTIDE SEQUENCE [LARGE SCALE GENOMIC DNA]</scope>
    <source>
        <strain evidence="2 3">AV 382</strain>
    </source>
</reference>
<dbReference type="AlphaFoldDB" id="A0A371Z4E5"/>
<evidence type="ECO:0000256" key="1">
    <source>
        <dbReference type="ARBA" id="ARBA00009004"/>
    </source>
</evidence>
<keyword evidence="3" id="KW-1185">Reference proteome</keyword>
<dbReference type="Proteomes" id="UP000262371">
    <property type="component" value="Unassembled WGS sequence"/>
</dbReference>